<dbReference type="InterPro" id="IPR019793">
    <property type="entry name" value="Peroxidases_heam-ligand_BS"/>
</dbReference>
<comment type="similarity">
    <text evidence="2">Belongs to the peroxidase family. Ascorbate peroxidase subfamily.</text>
</comment>
<evidence type="ECO:0000256" key="2">
    <source>
        <dbReference type="ARBA" id="ARBA00006873"/>
    </source>
</evidence>
<feature type="binding site" evidence="14">
    <location>
        <position position="78"/>
    </location>
    <ligand>
        <name>Ca(2+)</name>
        <dbReference type="ChEBI" id="CHEBI:29108"/>
        <label>1</label>
    </ligand>
</feature>
<dbReference type="EC" id="1.11.1.7" evidence="17"/>
<keyword evidence="4 17" id="KW-0349">Heme</keyword>
<feature type="active site" description="Proton acceptor" evidence="12">
    <location>
        <position position="68"/>
    </location>
</feature>
<evidence type="ECO:0000256" key="16">
    <source>
        <dbReference type="PIRSR" id="PIRSR600823-5"/>
    </source>
</evidence>
<dbReference type="Pfam" id="PF00141">
    <property type="entry name" value="peroxidase"/>
    <property type="match status" value="1"/>
</dbReference>
<dbReference type="Gene3D" id="1.10.420.10">
    <property type="entry name" value="Peroxidase, domain 2"/>
    <property type="match status" value="1"/>
</dbReference>
<dbReference type="InterPro" id="IPR019794">
    <property type="entry name" value="Peroxidases_AS"/>
</dbReference>
<feature type="binding site" evidence="14">
    <location>
        <position position="72"/>
    </location>
    <ligand>
        <name>Ca(2+)</name>
        <dbReference type="ChEBI" id="CHEBI:29108"/>
        <label>1</label>
    </ligand>
</feature>
<keyword evidence="17" id="KW-0964">Secreted</keyword>
<dbReference type="InterPro" id="IPR010255">
    <property type="entry name" value="Haem_peroxidase_sf"/>
</dbReference>
<evidence type="ECO:0000256" key="7">
    <source>
        <dbReference type="ARBA" id="ARBA00023002"/>
    </source>
</evidence>
<evidence type="ECO:0000256" key="14">
    <source>
        <dbReference type="PIRSR" id="PIRSR600823-3"/>
    </source>
</evidence>
<feature type="site" description="Transition state stabilizer" evidence="15">
    <location>
        <position position="64"/>
    </location>
</feature>
<dbReference type="CDD" id="cd00693">
    <property type="entry name" value="secretory_peroxidase"/>
    <property type="match status" value="1"/>
</dbReference>
<feature type="disulfide bond" evidence="16">
    <location>
        <begin position="70"/>
        <end position="75"/>
    </location>
</feature>
<evidence type="ECO:0000256" key="9">
    <source>
        <dbReference type="ARBA" id="ARBA00023157"/>
    </source>
</evidence>
<dbReference type="PRINTS" id="PR00461">
    <property type="entry name" value="PLPEROXIDASE"/>
</dbReference>
<dbReference type="GO" id="GO:0046872">
    <property type="term" value="F:metal ion binding"/>
    <property type="evidence" value="ECO:0007669"/>
    <property type="project" value="UniProtKB-UniRule"/>
</dbReference>
<dbReference type="PROSITE" id="PS00436">
    <property type="entry name" value="PEROXIDASE_2"/>
    <property type="match status" value="1"/>
</dbReference>
<feature type="binding site" evidence="14">
    <location>
        <position position="74"/>
    </location>
    <ligand>
        <name>Ca(2+)</name>
        <dbReference type="ChEBI" id="CHEBI:29108"/>
        <label>1</label>
    </ligand>
</feature>
<comment type="subcellular location">
    <subcellularLocation>
        <location evidence="17">Secreted</location>
    </subcellularLocation>
</comment>
<evidence type="ECO:0000313" key="19">
    <source>
        <dbReference type="EMBL" id="JAT45659.1"/>
    </source>
</evidence>
<feature type="binding site" evidence="14">
    <location>
        <position position="90"/>
    </location>
    <ligand>
        <name>Ca(2+)</name>
        <dbReference type="ChEBI" id="CHEBI:29108"/>
        <label>1</label>
    </ligand>
</feature>
<keyword evidence="8 14" id="KW-0408">Iron</keyword>
<comment type="catalytic activity">
    <reaction evidence="1 17">
        <text>2 a phenolic donor + H2O2 = 2 a phenolic radical donor + 2 H2O</text>
        <dbReference type="Rhea" id="RHEA:56136"/>
        <dbReference type="ChEBI" id="CHEBI:15377"/>
        <dbReference type="ChEBI" id="CHEBI:16240"/>
        <dbReference type="ChEBI" id="CHEBI:139520"/>
        <dbReference type="ChEBI" id="CHEBI:139521"/>
        <dbReference type="EC" id="1.11.1.7"/>
    </reaction>
</comment>
<dbReference type="PROSITE" id="PS50873">
    <property type="entry name" value="PEROXIDASE_4"/>
    <property type="match status" value="1"/>
</dbReference>
<evidence type="ECO:0000256" key="15">
    <source>
        <dbReference type="PIRSR" id="PIRSR600823-4"/>
    </source>
</evidence>
<evidence type="ECO:0000256" key="3">
    <source>
        <dbReference type="ARBA" id="ARBA00022559"/>
    </source>
</evidence>
<feature type="chain" id="PRO_5008811170" description="Peroxidase" evidence="17">
    <location>
        <begin position="22"/>
        <end position="328"/>
    </location>
</feature>
<evidence type="ECO:0000259" key="18">
    <source>
        <dbReference type="PROSITE" id="PS50873"/>
    </source>
</evidence>
<dbReference type="FunFam" id="1.10.520.10:FF:000001">
    <property type="entry name" value="Peroxidase"/>
    <property type="match status" value="1"/>
</dbReference>
<keyword evidence="5 14" id="KW-0479">Metal-binding</keyword>
<dbReference type="GO" id="GO:0042744">
    <property type="term" value="P:hydrogen peroxide catabolic process"/>
    <property type="evidence" value="ECO:0007669"/>
    <property type="project" value="UniProtKB-KW"/>
</dbReference>
<dbReference type="InterPro" id="IPR000823">
    <property type="entry name" value="Peroxidase_pln"/>
</dbReference>
<dbReference type="PRINTS" id="PR00458">
    <property type="entry name" value="PEROXIDASE"/>
</dbReference>
<feature type="disulfide bond" evidence="16">
    <location>
        <begin position="37"/>
        <end position="117"/>
    </location>
</feature>
<keyword evidence="10" id="KW-0325">Glycoprotein</keyword>
<feature type="binding site" evidence="14">
    <location>
        <position position="76"/>
    </location>
    <ligand>
        <name>Ca(2+)</name>
        <dbReference type="ChEBI" id="CHEBI:29108"/>
        <label>1</label>
    </ligand>
</feature>
<dbReference type="InterPro" id="IPR002016">
    <property type="entry name" value="Haem_peroxidase"/>
</dbReference>
<evidence type="ECO:0000256" key="12">
    <source>
        <dbReference type="PIRSR" id="PIRSR600823-1"/>
    </source>
</evidence>
<evidence type="ECO:0000256" key="8">
    <source>
        <dbReference type="ARBA" id="ARBA00023004"/>
    </source>
</evidence>
<feature type="binding site" description="axial binding residue" evidence="14">
    <location>
        <position position="195"/>
    </location>
    <ligand>
        <name>heme b</name>
        <dbReference type="ChEBI" id="CHEBI:60344"/>
    </ligand>
    <ligandPart>
        <name>Fe</name>
        <dbReference type="ChEBI" id="CHEBI:18248"/>
    </ligandPart>
</feature>
<dbReference type="PROSITE" id="PS00435">
    <property type="entry name" value="PEROXIDASE_1"/>
    <property type="match status" value="1"/>
</dbReference>
<dbReference type="PANTHER" id="PTHR31517:SF84">
    <property type="entry name" value="PEROXIDASE"/>
    <property type="match status" value="1"/>
</dbReference>
<dbReference type="EMBL" id="GDJX01022277">
    <property type="protein sequence ID" value="JAT45659.1"/>
    <property type="molecule type" value="Transcribed_RNA"/>
</dbReference>
<feature type="binding site" evidence="14">
    <location>
        <position position="248"/>
    </location>
    <ligand>
        <name>Ca(2+)</name>
        <dbReference type="ChEBI" id="CHEBI:29108"/>
        <label>2</label>
    </ligand>
</feature>
<keyword evidence="7 17" id="KW-0560">Oxidoreductase</keyword>
<evidence type="ECO:0000256" key="13">
    <source>
        <dbReference type="PIRSR" id="PIRSR600823-2"/>
    </source>
</evidence>
<feature type="disulfide bond" evidence="16">
    <location>
        <begin position="202"/>
        <end position="234"/>
    </location>
</feature>
<dbReference type="SUPFAM" id="SSF48113">
    <property type="entry name" value="Heme-dependent peroxidases"/>
    <property type="match status" value="1"/>
</dbReference>
<dbReference type="GO" id="GO:0005576">
    <property type="term" value="C:extracellular region"/>
    <property type="evidence" value="ECO:0007669"/>
    <property type="project" value="UniProtKB-SubCell"/>
</dbReference>
<dbReference type="Gene3D" id="1.10.520.10">
    <property type="match status" value="1"/>
</dbReference>
<evidence type="ECO:0000256" key="17">
    <source>
        <dbReference type="RuleBase" id="RU362060"/>
    </source>
</evidence>
<accession>A0A1D1XTD9</accession>
<sequence length="328" mass="35508">MGLRVRGEVVVLALLLGLCLGAQVGAQLQVGYYRKTCPGAEIIVKQVVRKALMQDSDLAADFVRMHFHDCFVRGCDGSILLDSTPGNLAEKDSPINNPSLEGFEVIYDAKSKLEKACRGVVSCADIIAFAARDSVELSRGLGYEVPSGRRDGSISRSSETLTQLPPPSFNLAQLTQRFASKGLTQEDMVTLSGAHTIGVSHCTSISSRLYNFSTTASTDPSLDAAYAETLKKKCPKGSTDPNLTVPMDPPSPQVFDSSYYKGILAHRGLFESDQTLMSSPNTARQVRQNAANQYLFQKRFAEAMVKMGNIGVLTGKRGEIRLNCSVVN</sequence>
<feature type="binding site" evidence="13">
    <location>
        <position position="165"/>
    </location>
    <ligand>
        <name>substrate</name>
    </ligand>
</feature>
<dbReference type="AlphaFoldDB" id="A0A1D1XTD9"/>
<keyword evidence="3 17" id="KW-0575">Peroxidase</keyword>
<feature type="binding site" evidence="14">
    <location>
        <position position="196"/>
    </location>
    <ligand>
        <name>Ca(2+)</name>
        <dbReference type="ChEBI" id="CHEBI:29108"/>
        <label>2</label>
    </ligand>
</feature>
<dbReference type="InterPro" id="IPR033905">
    <property type="entry name" value="Secretory_peroxidase"/>
</dbReference>
<evidence type="ECO:0000256" key="11">
    <source>
        <dbReference type="ARBA" id="ARBA00023324"/>
    </source>
</evidence>
<evidence type="ECO:0000256" key="1">
    <source>
        <dbReference type="ARBA" id="ARBA00000189"/>
    </source>
</evidence>
<keyword evidence="9 16" id="KW-1015">Disulfide bond</keyword>
<keyword evidence="6 14" id="KW-0106">Calcium</keyword>
<feature type="binding site" evidence="14">
    <location>
        <position position="69"/>
    </location>
    <ligand>
        <name>Ca(2+)</name>
        <dbReference type="ChEBI" id="CHEBI:29108"/>
        <label>1</label>
    </ligand>
</feature>
<comment type="function">
    <text evidence="17">Removal of H(2)O(2), oxidation of toxic reductants, biosynthesis and degradation of lignin, suberization, auxin catabolism, response to environmental stresses such as wounding, pathogen attack and oxidative stress.</text>
</comment>
<evidence type="ECO:0000256" key="6">
    <source>
        <dbReference type="ARBA" id="ARBA00022837"/>
    </source>
</evidence>
<keyword evidence="17" id="KW-0732">Signal</keyword>
<protein>
    <recommendedName>
        <fullName evidence="17">Peroxidase</fullName>
        <ecNumber evidence="17">1.11.1.7</ecNumber>
    </recommendedName>
</protein>
<dbReference type="PANTHER" id="PTHR31517">
    <property type="match status" value="1"/>
</dbReference>
<keyword evidence="11 17" id="KW-0376">Hydrogen peroxide</keyword>
<feature type="disulfide bond" evidence="16">
    <location>
        <begin position="123"/>
        <end position="324"/>
    </location>
</feature>
<feature type="domain" description="Plant heme peroxidase family profile" evidence="18">
    <location>
        <begin position="27"/>
        <end position="328"/>
    </location>
</feature>
<evidence type="ECO:0000256" key="4">
    <source>
        <dbReference type="ARBA" id="ARBA00022617"/>
    </source>
</evidence>
<name>A0A1D1XTD9_9ARAE</name>
<organism evidence="19">
    <name type="scientific">Anthurium amnicola</name>
    <dbReference type="NCBI Taxonomy" id="1678845"/>
    <lineage>
        <taxon>Eukaryota</taxon>
        <taxon>Viridiplantae</taxon>
        <taxon>Streptophyta</taxon>
        <taxon>Embryophyta</taxon>
        <taxon>Tracheophyta</taxon>
        <taxon>Spermatophyta</taxon>
        <taxon>Magnoliopsida</taxon>
        <taxon>Liliopsida</taxon>
        <taxon>Araceae</taxon>
        <taxon>Pothoideae</taxon>
        <taxon>Potheae</taxon>
        <taxon>Anthurium</taxon>
    </lineage>
</organism>
<dbReference type="GO" id="GO:0006979">
    <property type="term" value="P:response to oxidative stress"/>
    <property type="evidence" value="ECO:0007669"/>
    <property type="project" value="UniProtKB-UniRule"/>
</dbReference>
<comment type="cofactor">
    <cofactor evidence="14 17">
        <name>Ca(2+)</name>
        <dbReference type="ChEBI" id="CHEBI:29108"/>
    </cofactor>
    <text evidence="14 17">Binds 2 calcium ions per subunit.</text>
</comment>
<gene>
    <name evidence="19" type="primary">GSVIVT00037159001_3</name>
    <name evidence="19" type="ORF">g.114504</name>
</gene>
<evidence type="ECO:0000256" key="10">
    <source>
        <dbReference type="ARBA" id="ARBA00023180"/>
    </source>
</evidence>
<dbReference type="FunFam" id="1.10.420.10:FF:000006">
    <property type="entry name" value="Peroxidase"/>
    <property type="match status" value="1"/>
</dbReference>
<feature type="binding site" evidence="14">
    <location>
        <position position="256"/>
    </location>
    <ligand>
        <name>Ca(2+)</name>
        <dbReference type="ChEBI" id="CHEBI:29108"/>
        <label>2</label>
    </ligand>
</feature>
<dbReference type="GO" id="GO:0020037">
    <property type="term" value="F:heme binding"/>
    <property type="evidence" value="ECO:0007669"/>
    <property type="project" value="UniProtKB-UniRule"/>
</dbReference>
<feature type="signal peptide" evidence="17">
    <location>
        <begin position="1"/>
        <end position="21"/>
    </location>
</feature>
<comment type="cofactor">
    <cofactor evidence="14 17">
        <name>heme b</name>
        <dbReference type="ChEBI" id="CHEBI:60344"/>
    </cofactor>
    <text evidence="14 17">Binds 1 heme b (iron(II)-protoporphyrin IX) group per subunit.</text>
</comment>
<dbReference type="GO" id="GO:0140825">
    <property type="term" value="F:lactoperoxidase activity"/>
    <property type="evidence" value="ECO:0007669"/>
    <property type="project" value="UniProtKB-EC"/>
</dbReference>
<proteinExistence type="inferred from homology"/>
<reference evidence="19" key="1">
    <citation type="submission" date="2015-07" db="EMBL/GenBank/DDBJ databases">
        <title>Transcriptome Assembly of Anthurium amnicola.</title>
        <authorList>
            <person name="Suzuki J."/>
        </authorList>
    </citation>
    <scope>NUCLEOTIDE SEQUENCE</scope>
</reference>
<evidence type="ECO:0000256" key="5">
    <source>
        <dbReference type="ARBA" id="ARBA00022723"/>
    </source>
</evidence>
<comment type="similarity">
    <text evidence="17">Belongs to the peroxidase family. Classical plant (class III) peroxidase subfamily.</text>
</comment>